<dbReference type="PROSITE" id="PS00941">
    <property type="entry name" value="CARBOXYLESTERASE_B_2"/>
    <property type="match status" value="1"/>
</dbReference>
<dbReference type="GeneID" id="115595238"/>
<gene>
    <name evidence="6" type="primary">LOC115595238</name>
</gene>
<dbReference type="InterPro" id="IPR019826">
    <property type="entry name" value="Carboxylesterase_B_AS"/>
</dbReference>
<evidence type="ECO:0000256" key="2">
    <source>
        <dbReference type="ARBA" id="ARBA00022801"/>
    </source>
</evidence>
<dbReference type="OMA" id="TWTFARN"/>
<dbReference type="Ensembl" id="ENSSAUT00010066558.1">
    <property type="protein sequence ID" value="ENSSAUP00010063509.1"/>
    <property type="gene ID" value="ENSSAUG00010025546.1"/>
</dbReference>
<evidence type="ECO:0000259" key="5">
    <source>
        <dbReference type="Pfam" id="PF00135"/>
    </source>
</evidence>
<dbReference type="Pfam" id="PF00135">
    <property type="entry name" value="COesterase"/>
    <property type="match status" value="1"/>
</dbReference>
<dbReference type="FunCoup" id="A0A671YQE3">
    <property type="interactions" value="1"/>
</dbReference>
<evidence type="ECO:0000256" key="1">
    <source>
        <dbReference type="ARBA" id="ARBA00005964"/>
    </source>
</evidence>
<feature type="chain" id="PRO_5025712573" description="Carboxylic ester hydrolase" evidence="4">
    <location>
        <begin position="23"/>
        <end position="611"/>
    </location>
</feature>
<feature type="signal peptide" evidence="4">
    <location>
        <begin position="1"/>
        <end position="22"/>
    </location>
</feature>
<accession>A0A671YQE3</accession>
<dbReference type="Proteomes" id="UP000472265">
    <property type="component" value="Chromosome 14"/>
</dbReference>
<evidence type="ECO:0000313" key="7">
    <source>
        <dbReference type="Proteomes" id="UP000472265"/>
    </source>
</evidence>
<dbReference type="PROSITE" id="PS00122">
    <property type="entry name" value="CARBOXYLESTERASE_B_1"/>
    <property type="match status" value="1"/>
</dbReference>
<feature type="domain" description="Carboxylesterase type B" evidence="5">
    <location>
        <begin position="90"/>
        <end position="605"/>
    </location>
</feature>
<dbReference type="GeneTree" id="ENSGT00940000165334"/>
<keyword evidence="2 4" id="KW-0378">Hydrolase</keyword>
<protein>
    <recommendedName>
        <fullName evidence="4">Carboxylic ester hydrolase</fullName>
        <ecNumber evidence="4">3.1.1.-</ecNumber>
    </recommendedName>
</protein>
<dbReference type="OrthoDB" id="3200163at2759"/>
<feature type="active site" description="Charge relay system" evidence="3">
    <location>
        <position position="409"/>
    </location>
</feature>
<dbReference type="PRINTS" id="PR00878">
    <property type="entry name" value="CHOLNESTRASE"/>
</dbReference>
<dbReference type="GO" id="GO:0004104">
    <property type="term" value="F:cholinesterase activity"/>
    <property type="evidence" value="ECO:0007669"/>
    <property type="project" value="InterPro"/>
</dbReference>
<dbReference type="EC" id="3.1.1.-" evidence="4"/>
<dbReference type="PANTHER" id="PTHR45570">
    <property type="entry name" value="CARBOXYLIC ESTER HYDROLASE"/>
    <property type="match status" value="1"/>
</dbReference>
<dbReference type="SUPFAM" id="SSF53474">
    <property type="entry name" value="alpha/beta-Hydrolases"/>
    <property type="match status" value="1"/>
</dbReference>
<reference evidence="6" key="1">
    <citation type="submission" date="2021-04" db="EMBL/GenBank/DDBJ databases">
        <authorList>
            <consortium name="Wellcome Sanger Institute Data Sharing"/>
        </authorList>
    </citation>
    <scope>NUCLEOTIDE SEQUENCE [LARGE SCALE GENOMIC DNA]</scope>
</reference>
<feature type="active site" description="Charge relay system" evidence="3">
    <location>
        <position position="513"/>
    </location>
</feature>
<dbReference type="InterPro" id="IPR029058">
    <property type="entry name" value="AB_hydrolase_fold"/>
</dbReference>
<sequence>MESWHCLLLLCSLSLVLPSGEATKNDDGIDLVSFLRRIYPGLLVRDEPFIINGDFEINSPEEPGRPEVLSITEQTKDKSFNQDTNEAPGPVVLTKDGQIKGVTVDKAHIFYGIPYADPPVGAYRWKPPRPVSPWPTVYDASFPRAACMQACSGPITEECPRKVSEDCLYLNIFVPVDVNFSSPLRSPLPVMVWIHGGDFIAGSASKPLYDGRFISNFTHTVVVSVDYRLGAFGFLVSGKDPHASTTGNYGILDQQAALLWVQRNIAVFGGDPGKVTIFGESAGAQSVSLHLMIQSSKPLFKQAVLQSLPFSIPLKTRHDALKLGKGFAKQTNCSVSNIVCLLSLTPQAVLAAQMKTSSKIVNPFRFLEVFETWGPYIDGELIKEQAVTAFLKGHWQKEKPVLLGTTSEEGVIFVYAVFNKPVSAVESTVYITAIFKQHALRILHKYLPLYRDADRRDMLAQIVTDYIFLCPSRRSARAGTAAGSGVWMYVFDHVASDPRVWSGLTFCYQHACHGAELPFLFDSAPVANFTMTLSEKLLSNRMLCYWGAFAHTGDPSSRAQQTTFCREQRLPVWPRYSDNSGWLVMNLTVRSHAQVGTRSHICDFWDKLGIY</sequence>
<dbReference type="InParanoid" id="A0A671YQE3"/>
<name>A0A671YQE3_SPAAU</name>
<dbReference type="PANTHER" id="PTHR45570:SF1">
    <property type="entry name" value="CARBOXYLIC ESTER HYDROLASE"/>
    <property type="match status" value="1"/>
</dbReference>
<dbReference type="AlphaFoldDB" id="A0A671YQE3"/>
<proteinExistence type="inferred from homology"/>
<dbReference type="InterPro" id="IPR002018">
    <property type="entry name" value="CarbesteraseB"/>
</dbReference>
<evidence type="ECO:0000256" key="4">
    <source>
        <dbReference type="RuleBase" id="RU361235"/>
    </source>
</evidence>
<reference evidence="6" key="2">
    <citation type="submission" date="2025-08" db="UniProtKB">
        <authorList>
            <consortium name="Ensembl"/>
        </authorList>
    </citation>
    <scope>IDENTIFICATION</scope>
</reference>
<dbReference type="InterPro" id="IPR019819">
    <property type="entry name" value="Carboxylesterase_B_CS"/>
</dbReference>
<keyword evidence="4" id="KW-0732">Signal</keyword>
<dbReference type="InterPro" id="IPR000997">
    <property type="entry name" value="Cholinesterase"/>
</dbReference>
<dbReference type="RefSeq" id="XP_030295296.1">
    <property type="nucleotide sequence ID" value="XM_030439436.1"/>
</dbReference>
<evidence type="ECO:0000313" key="6">
    <source>
        <dbReference type="Ensembl" id="ENSSAUP00010063509.1"/>
    </source>
</evidence>
<feature type="active site" description="Acyl-ester intermediate" evidence="3">
    <location>
        <position position="281"/>
    </location>
</feature>
<comment type="similarity">
    <text evidence="1 4">Belongs to the type-B carboxylesterase/lipase family.</text>
</comment>
<reference evidence="6" key="3">
    <citation type="submission" date="2025-09" db="UniProtKB">
        <authorList>
            <consortium name="Ensembl"/>
        </authorList>
    </citation>
    <scope>IDENTIFICATION</scope>
</reference>
<evidence type="ECO:0000256" key="3">
    <source>
        <dbReference type="PIRSR" id="PIRSR600997-1"/>
    </source>
</evidence>
<keyword evidence="7" id="KW-1185">Reference proteome</keyword>
<dbReference type="Gene3D" id="3.40.50.1820">
    <property type="entry name" value="alpha/beta hydrolase"/>
    <property type="match status" value="1"/>
</dbReference>
<organism evidence="6 7">
    <name type="scientific">Sparus aurata</name>
    <name type="common">Gilthead sea bream</name>
    <dbReference type="NCBI Taxonomy" id="8175"/>
    <lineage>
        <taxon>Eukaryota</taxon>
        <taxon>Metazoa</taxon>
        <taxon>Chordata</taxon>
        <taxon>Craniata</taxon>
        <taxon>Vertebrata</taxon>
        <taxon>Euteleostomi</taxon>
        <taxon>Actinopterygii</taxon>
        <taxon>Neopterygii</taxon>
        <taxon>Teleostei</taxon>
        <taxon>Neoteleostei</taxon>
        <taxon>Acanthomorphata</taxon>
        <taxon>Eupercaria</taxon>
        <taxon>Spariformes</taxon>
        <taxon>Sparidae</taxon>
        <taxon>Sparus</taxon>
    </lineage>
</organism>